<feature type="transmembrane region" description="Helical" evidence="7">
    <location>
        <begin position="12"/>
        <end position="30"/>
    </location>
</feature>
<dbReference type="Pfam" id="PF00528">
    <property type="entry name" value="BPD_transp_1"/>
    <property type="match status" value="1"/>
</dbReference>
<dbReference type="InterPro" id="IPR035906">
    <property type="entry name" value="MetI-like_sf"/>
</dbReference>
<proteinExistence type="inferred from homology"/>
<evidence type="ECO:0000313" key="9">
    <source>
        <dbReference type="EMBL" id="GAA4611867.1"/>
    </source>
</evidence>
<dbReference type="PROSITE" id="PS50928">
    <property type="entry name" value="ABC_TM1"/>
    <property type="match status" value="1"/>
</dbReference>
<dbReference type="InterPro" id="IPR045621">
    <property type="entry name" value="BPD_transp_1_N"/>
</dbReference>
<evidence type="ECO:0000313" key="10">
    <source>
        <dbReference type="Proteomes" id="UP001500212"/>
    </source>
</evidence>
<dbReference type="InterPro" id="IPR000515">
    <property type="entry name" value="MetI-like"/>
</dbReference>
<evidence type="ECO:0000256" key="7">
    <source>
        <dbReference type="RuleBase" id="RU363032"/>
    </source>
</evidence>
<evidence type="ECO:0000256" key="1">
    <source>
        <dbReference type="ARBA" id="ARBA00004651"/>
    </source>
</evidence>
<dbReference type="CDD" id="cd06261">
    <property type="entry name" value="TM_PBP2"/>
    <property type="match status" value="1"/>
</dbReference>
<feature type="transmembrane region" description="Helical" evidence="7">
    <location>
        <begin position="278"/>
        <end position="297"/>
    </location>
</feature>
<evidence type="ECO:0000259" key="8">
    <source>
        <dbReference type="PROSITE" id="PS50928"/>
    </source>
</evidence>
<feature type="transmembrane region" description="Helical" evidence="7">
    <location>
        <begin position="177"/>
        <end position="197"/>
    </location>
</feature>
<keyword evidence="2 7" id="KW-0813">Transport</keyword>
<dbReference type="PANTHER" id="PTHR43163">
    <property type="entry name" value="DIPEPTIDE TRANSPORT SYSTEM PERMEASE PROTEIN DPPB-RELATED"/>
    <property type="match status" value="1"/>
</dbReference>
<keyword evidence="5 7" id="KW-1133">Transmembrane helix</keyword>
<evidence type="ECO:0000256" key="4">
    <source>
        <dbReference type="ARBA" id="ARBA00022692"/>
    </source>
</evidence>
<name>A0ABP8TR88_9ACTN</name>
<evidence type="ECO:0000256" key="3">
    <source>
        <dbReference type="ARBA" id="ARBA00022475"/>
    </source>
</evidence>
<feature type="transmembrane region" description="Helical" evidence="7">
    <location>
        <begin position="234"/>
        <end position="258"/>
    </location>
</feature>
<dbReference type="Pfam" id="PF19300">
    <property type="entry name" value="BPD_transp_1_N"/>
    <property type="match status" value="1"/>
</dbReference>
<evidence type="ECO:0000256" key="2">
    <source>
        <dbReference type="ARBA" id="ARBA00022448"/>
    </source>
</evidence>
<keyword evidence="6 7" id="KW-0472">Membrane</keyword>
<comment type="subcellular location">
    <subcellularLocation>
        <location evidence="1 7">Cell membrane</location>
        <topology evidence="1 7">Multi-pass membrane protein</topology>
    </subcellularLocation>
</comment>
<dbReference type="Gene3D" id="1.10.3720.10">
    <property type="entry name" value="MetI-like"/>
    <property type="match status" value="1"/>
</dbReference>
<keyword evidence="4 7" id="KW-0812">Transmembrane</keyword>
<evidence type="ECO:0000256" key="5">
    <source>
        <dbReference type="ARBA" id="ARBA00022989"/>
    </source>
</evidence>
<keyword evidence="3" id="KW-1003">Cell membrane</keyword>
<dbReference type="EMBL" id="BAABHJ010000018">
    <property type="protein sequence ID" value="GAA4611867.1"/>
    <property type="molecule type" value="Genomic_DNA"/>
</dbReference>
<feature type="domain" description="ABC transmembrane type-1" evidence="8">
    <location>
        <begin position="100"/>
        <end position="301"/>
    </location>
</feature>
<dbReference type="SUPFAM" id="SSF161098">
    <property type="entry name" value="MetI-like"/>
    <property type="match status" value="1"/>
</dbReference>
<dbReference type="Proteomes" id="UP001500212">
    <property type="component" value="Unassembled WGS sequence"/>
</dbReference>
<accession>A0ABP8TR88</accession>
<keyword evidence="10" id="KW-1185">Reference proteome</keyword>
<dbReference type="PANTHER" id="PTHR43163:SF6">
    <property type="entry name" value="DIPEPTIDE TRANSPORT SYSTEM PERMEASE PROTEIN DPPB-RELATED"/>
    <property type="match status" value="1"/>
</dbReference>
<feature type="transmembrane region" description="Helical" evidence="7">
    <location>
        <begin position="137"/>
        <end position="157"/>
    </location>
</feature>
<comment type="similarity">
    <text evidence="7">Belongs to the binding-protein-dependent transport system permease family.</text>
</comment>
<organism evidence="9 10">
    <name type="scientific">Actinoallomurus liliacearum</name>
    <dbReference type="NCBI Taxonomy" id="1080073"/>
    <lineage>
        <taxon>Bacteria</taxon>
        <taxon>Bacillati</taxon>
        <taxon>Actinomycetota</taxon>
        <taxon>Actinomycetes</taxon>
        <taxon>Streptosporangiales</taxon>
        <taxon>Thermomonosporaceae</taxon>
        <taxon>Actinoallomurus</taxon>
    </lineage>
</organism>
<evidence type="ECO:0000256" key="6">
    <source>
        <dbReference type="ARBA" id="ARBA00023136"/>
    </source>
</evidence>
<reference evidence="10" key="1">
    <citation type="journal article" date="2019" name="Int. J. Syst. Evol. Microbiol.">
        <title>The Global Catalogue of Microorganisms (GCM) 10K type strain sequencing project: providing services to taxonomists for standard genome sequencing and annotation.</title>
        <authorList>
            <consortium name="The Broad Institute Genomics Platform"/>
            <consortium name="The Broad Institute Genome Sequencing Center for Infectious Disease"/>
            <person name="Wu L."/>
            <person name="Ma J."/>
        </authorList>
    </citation>
    <scope>NUCLEOTIDE SEQUENCE [LARGE SCALE GENOMIC DNA]</scope>
    <source>
        <strain evidence="10">JCM 17938</strain>
    </source>
</reference>
<sequence length="319" mass="33771">MRRYVLRRLAQAVGVLWAAYTVSFLVLDYLPGDPVSAMAGQGADQGTVDHAQLARLKAQYGFDKPVPVQYADYLGKAVRGDFGDSVATGRSVTSTIAEALPQTLELTGTALVLALIFGGGLALLATYAPLRRLRQALLALPPLGVSVPTFWVGLMLVELFSFRVHLFPAFGNDGVRGLVLPAVTLSILSGAMIAQVLSKSLFTALGEPYVQTARAKGAGWVRVHLGHALRNASLPALTVVGVLAGQLMANSVVVETVFSRNGLGRVTASAVATQDLPVVQGVIVFGSLVFVLVNLAVDLINPLLDPRIVVVGHSRWRLT</sequence>
<feature type="transmembrane region" description="Helical" evidence="7">
    <location>
        <begin position="110"/>
        <end position="130"/>
    </location>
</feature>
<gene>
    <name evidence="9" type="ORF">GCM10023195_50520</name>
</gene>
<protein>
    <submittedName>
        <fullName evidence="9">ABC transporter permease</fullName>
    </submittedName>
</protein>
<comment type="caution">
    <text evidence="9">The sequence shown here is derived from an EMBL/GenBank/DDBJ whole genome shotgun (WGS) entry which is preliminary data.</text>
</comment>